<proteinExistence type="predicted"/>
<evidence type="ECO:0000256" key="2">
    <source>
        <dbReference type="ARBA" id="ARBA00022741"/>
    </source>
</evidence>
<organism evidence="4">
    <name type="scientific">marine sediment metagenome</name>
    <dbReference type="NCBI Taxonomy" id="412755"/>
    <lineage>
        <taxon>unclassified sequences</taxon>
        <taxon>metagenomes</taxon>
        <taxon>ecological metagenomes</taxon>
    </lineage>
</organism>
<dbReference type="PANTHER" id="PTHR43334:SF1">
    <property type="entry name" value="3-HYDROXYPROPIONATE--COA LIGASE [ADP-FORMING]"/>
    <property type="match status" value="1"/>
</dbReference>
<sequence>SNHIDLEKDLEISKENLEIVKKAFGKKLVLKILSPDIVHKTEVGGIKIIDNDSFEIKKNYKNMLEEVRSKVPDVNIFGVMISNFIKPKFELIVSILNDPQFGPVFSVGLGGIYTELFKDIVMGVAPVTFEKLKNLIKKLKCHPILYGYRGSKIVNEEKLLSTLMAINQLSIFSLDFNGKRSNDKKVSDNSNEKNSISDIERFSDNTNFSDYIIDEFEINPLAITEETLIIAGHPNLMHISQILHFSSSIFNGLLIDSLSIKIHFLFEITTDTPLTSFAPKIAAFTSSRL</sequence>
<comment type="caution">
    <text evidence="4">The sequence shown here is derived from an EMBL/GenBank/DDBJ whole genome shotgun (WGS) entry which is preliminary data.</text>
</comment>
<evidence type="ECO:0000313" key="4">
    <source>
        <dbReference type="EMBL" id="GAG71461.1"/>
    </source>
</evidence>
<dbReference type="EMBL" id="BART01003033">
    <property type="protein sequence ID" value="GAG71461.1"/>
    <property type="molecule type" value="Genomic_DNA"/>
</dbReference>
<reference evidence="4" key="1">
    <citation type="journal article" date="2014" name="Front. Microbiol.">
        <title>High frequency of phylogenetically diverse reductive dehalogenase-homologous genes in deep subseafloor sedimentary metagenomes.</title>
        <authorList>
            <person name="Kawai M."/>
            <person name="Futagami T."/>
            <person name="Toyoda A."/>
            <person name="Takaki Y."/>
            <person name="Nishi S."/>
            <person name="Hori S."/>
            <person name="Arai W."/>
            <person name="Tsubouchi T."/>
            <person name="Morono Y."/>
            <person name="Uchiyama I."/>
            <person name="Ito T."/>
            <person name="Fujiyama A."/>
            <person name="Inagaki F."/>
            <person name="Takami H."/>
        </authorList>
    </citation>
    <scope>NUCLEOTIDE SEQUENCE</scope>
    <source>
        <strain evidence="4">Expedition CK06-06</strain>
    </source>
</reference>
<protein>
    <submittedName>
        <fullName evidence="4">Uncharacterized protein</fullName>
    </submittedName>
</protein>
<name>X1BHF6_9ZZZZ</name>
<evidence type="ECO:0000256" key="3">
    <source>
        <dbReference type="ARBA" id="ARBA00022840"/>
    </source>
</evidence>
<dbReference type="SUPFAM" id="SSF56059">
    <property type="entry name" value="Glutathione synthetase ATP-binding domain-like"/>
    <property type="match status" value="1"/>
</dbReference>
<keyword evidence="1" id="KW-0436">Ligase</keyword>
<keyword evidence="2" id="KW-0547">Nucleotide-binding</keyword>
<dbReference type="PANTHER" id="PTHR43334">
    <property type="entry name" value="ACETATE--COA LIGASE [ADP-FORMING]"/>
    <property type="match status" value="1"/>
</dbReference>
<dbReference type="GO" id="GO:0005524">
    <property type="term" value="F:ATP binding"/>
    <property type="evidence" value="ECO:0007669"/>
    <property type="project" value="UniProtKB-KW"/>
</dbReference>
<feature type="non-terminal residue" evidence="4">
    <location>
        <position position="1"/>
    </location>
</feature>
<dbReference type="AlphaFoldDB" id="X1BHF6"/>
<dbReference type="Gene3D" id="3.30.470.20">
    <property type="entry name" value="ATP-grasp fold, B domain"/>
    <property type="match status" value="1"/>
</dbReference>
<dbReference type="InterPro" id="IPR051538">
    <property type="entry name" value="Acyl-CoA_Synth/Transferase"/>
</dbReference>
<gene>
    <name evidence="4" type="ORF">S01H4_08713</name>
</gene>
<keyword evidence="3" id="KW-0067">ATP-binding</keyword>
<accession>X1BHF6</accession>
<dbReference type="GO" id="GO:0016874">
    <property type="term" value="F:ligase activity"/>
    <property type="evidence" value="ECO:0007669"/>
    <property type="project" value="UniProtKB-KW"/>
</dbReference>
<evidence type="ECO:0000256" key="1">
    <source>
        <dbReference type="ARBA" id="ARBA00022598"/>
    </source>
</evidence>
<dbReference type="Pfam" id="PF13549">
    <property type="entry name" value="ATP-grasp_5"/>
    <property type="match status" value="1"/>
</dbReference>